<dbReference type="AlphaFoldDB" id="A0A8X7C3B6"/>
<evidence type="ECO:0000313" key="1">
    <source>
        <dbReference type="EMBL" id="GFY51124.1"/>
    </source>
</evidence>
<accession>A0A8X7C3B6</accession>
<dbReference type="EMBL" id="BMAV01007911">
    <property type="protein sequence ID" value="GFY51124.1"/>
    <property type="molecule type" value="Genomic_DNA"/>
</dbReference>
<proteinExistence type="predicted"/>
<keyword evidence="2" id="KW-1185">Reference proteome</keyword>
<sequence length="141" mass="16576">MLVRFGTNRNRSWLARSRLVAIEVRNSQFIVNLLLCVRSSDNNFEAELFKSYSKPMLNIKRLEIPLPIFRGRYEEWPDFKSQFGFTTNNSDLNELQKNKASSQDGTKLLETIDDSFKYYIKVSENRHENKSFLTETQINAI</sequence>
<reference evidence="1" key="1">
    <citation type="submission" date="2020-08" db="EMBL/GenBank/DDBJ databases">
        <title>Multicomponent nature underlies the extraordinary mechanical properties of spider dragline silk.</title>
        <authorList>
            <person name="Kono N."/>
            <person name="Nakamura H."/>
            <person name="Mori M."/>
            <person name="Yoshida Y."/>
            <person name="Ohtoshi R."/>
            <person name="Malay A.D."/>
            <person name="Moran D.A.P."/>
            <person name="Tomita M."/>
            <person name="Numata K."/>
            <person name="Arakawa K."/>
        </authorList>
    </citation>
    <scope>NUCLEOTIDE SEQUENCE</scope>
</reference>
<protein>
    <submittedName>
        <fullName evidence="1">Uncharacterized protein</fullName>
    </submittedName>
</protein>
<comment type="caution">
    <text evidence="1">The sequence shown here is derived from an EMBL/GenBank/DDBJ whole genome shotgun (WGS) entry which is preliminary data.</text>
</comment>
<dbReference type="Proteomes" id="UP000886998">
    <property type="component" value="Unassembled WGS sequence"/>
</dbReference>
<name>A0A8X7C3B6_9ARAC</name>
<dbReference type="OrthoDB" id="7444419at2759"/>
<organism evidence="1 2">
    <name type="scientific">Trichonephila inaurata madagascariensis</name>
    <dbReference type="NCBI Taxonomy" id="2747483"/>
    <lineage>
        <taxon>Eukaryota</taxon>
        <taxon>Metazoa</taxon>
        <taxon>Ecdysozoa</taxon>
        <taxon>Arthropoda</taxon>
        <taxon>Chelicerata</taxon>
        <taxon>Arachnida</taxon>
        <taxon>Araneae</taxon>
        <taxon>Araneomorphae</taxon>
        <taxon>Entelegynae</taxon>
        <taxon>Araneoidea</taxon>
        <taxon>Nephilidae</taxon>
        <taxon>Trichonephila</taxon>
        <taxon>Trichonephila inaurata</taxon>
    </lineage>
</organism>
<gene>
    <name evidence="1" type="ORF">TNIN_339961</name>
</gene>
<evidence type="ECO:0000313" key="2">
    <source>
        <dbReference type="Proteomes" id="UP000886998"/>
    </source>
</evidence>